<reference evidence="2 3" key="1">
    <citation type="submission" date="2014-03" db="EMBL/GenBank/DDBJ databases">
        <title>Draft Genome Sequences of Four Burkholderia Strains.</title>
        <authorList>
            <person name="Liu X.Y."/>
            <person name="Li C.X."/>
            <person name="Xu J.H."/>
        </authorList>
    </citation>
    <scope>NUCLEOTIDE SEQUENCE [LARGE SCALE GENOMIC DNA]</scope>
    <source>
        <strain evidence="2 3">OP-1</strain>
    </source>
</reference>
<dbReference type="EMBL" id="JFHD01000046">
    <property type="protein sequence ID" value="KDR25525.1"/>
    <property type="molecule type" value="Genomic_DNA"/>
</dbReference>
<dbReference type="InterPro" id="IPR007251">
    <property type="entry name" value="Iron_permease_Fet4"/>
</dbReference>
<sequence length="109" mass="12502">MFGWAASGPLFHFSDTWQLVINTSTTIVSFLMVFLIHDAQNRDTAAMQIKLDEIIRAIDTAHNALLDFDQLDQKELAEFRKHYERLAKEARSDLRLSSSGAKILNRVEH</sequence>
<keyword evidence="3" id="KW-1185">Reference proteome</keyword>
<keyword evidence="1" id="KW-0472">Membrane</keyword>
<evidence type="ECO:0000313" key="2">
    <source>
        <dbReference type="EMBL" id="KDR25525.1"/>
    </source>
</evidence>
<keyword evidence="1" id="KW-1133">Transmembrane helix</keyword>
<dbReference type="Pfam" id="PF04120">
    <property type="entry name" value="Iron_permease"/>
    <property type="match status" value="1"/>
</dbReference>
<gene>
    <name evidence="2" type="ORF">BG60_28100</name>
</gene>
<proteinExistence type="predicted"/>
<dbReference type="AlphaFoldDB" id="A0A656QBU0"/>
<evidence type="ECO:0000313" key="3">
    <source>
        <dbReference type="Proteomes" id="UP000027451"/>
    </source>
</evidence>
<accession>A0A656QBU0</accession>
<name>A0A656QBU0_9BURK</name>
<dbReference type="GO" id="GO:0055085">
    <property type="term" value="P:transmembrane transport"/>
    <property type="evidence" value="ECO:0007669"/>
    <property type="project" value="InterPro"/>
</dbReference>
<evidence type="ECO:0000256" key="1">
    <source>
        <dbReference type="SAM" id="Phobius"/>
    </source>
</evidence>
<keyword evidence="1" id="KW-0812">Transmembrane</keyword>
<organism evidence="2 3">
    <name type="scientific">Caballeronia zhejiangensis</name>
    <dbReference type="NCBI Taxonomy" id="871203"/>
    <lineage>
        <taxon>Bacteria</taxon>
        <taxon>Pseudomonadati</taxon>
        <taxon>Pseudomonadota</taxon>
        <taxon>Betaproteobacteria</taxon>
        <taxon>Burkholderiales</taxon>
        <taxon>Burkholderiaceae</taxon>
        <taxon>Caballeronia</taxon>
    </lineage>
</organism>
<protein>
    <submittedName>
        <fullName evidence="2">Membrane protein</fullName>
    </submittedName>
</protein>
<comment type="caution">
    <text evidence="2">The sequence shown here is derived from an EMBL/GenBank/DDBJ whole genome shotgun (WGS) entry which is preliminary data.</text>
</comment>
<dbReference type="Proteomes" id="UP000027451">
    <property type="component" value="Unassembled WGS sequence"/>
</dbReference>
<feature type="transmembrane region" description="Helical" evidence="1">
    <location>
        <begin position="17"/>
        <end position="37"/>
    </location>
</feature>